<protein>
    <submittedName>
        <fullName evidence="6">Flavin reductase</fullName>
    </submittedName>
</protein>
<feature type="domain" description="Flavin reductase like" evidence="5">
    <location>
        <begin position="19"/>
        <end position="169"/>
    </location>
</feature>
<accession>A0ABN4I1S9</accession>
<evidence type="ECO:0000313" key="6">
    <source>
        <dbReference type="EMBL" id="AKZ64457.1"/>
    </source>
</evidence>
<dbReference type="PANTHER" id="PTHR33798">
    <property type="entry name" value="FLAVOPROTEIN OXYGENASE"/>
    <property type="match status" value="1"/>
</dbReference>
<gene>
    <name evidence="6" type="ORF">F506_18950</name>
</gene>
<keyword evidence="3" id="KW-0288">FMN</keyword>
<dbReference type="InterPro" id="IPR002563">
    <property type="entry name" value="Flavin_Rdtase-like_dom"/>
</dbReference>
<reference evidence="7" key="1">
    <citation type="journal article" date="2015" name="Genome Announc.">
        <title>Complete Genome Sequence of Herbaspirillum hiltneri N3 (DSM 17495), Isolated from Surface-Sterilized Wheat Roots.</title>
        <authorList>
            <person name="Guizelini D."/>
            <person name="Saizaki P.M."/>
            <person name="Coimbra N.A."/>
            <person name="Weiss V.A."/>
            <person name="Faoro H."/>
            <person name="Sfeir M.Z."/>
            <person name="Baura V.A."/>
            <person name="Monteiro R.A."/>
            <person name="Chubatsu L.S."/>
            <person name="Souza E.M."/>
            <person name="Cruz L.M."/>
            <person name="Pedrosa F.O."/>
            <person name="Raittz R.T."/>
            <person name="Marchaukoski J.N."/>
            <person name="Steffens M.B."/>
        </authorList>
    </citation>
    <scope>NUCLEOTIDE SEQUENCE [LARGE SCALE GENOMIC DNA]</scope>
    <source>
        <strain evidence="7">N3</strain>
    </source>
</reference>
<dbReference type="RefSeq" id="WP_053199997.1">
    <property type="nucleotide sequence ID" value="NZ_CP011409.1"/>
</dbReference>
<keyword evidence="7" id="KW-1185">Reference proteome</keyword>
<comment type="cofactor">
    <cofactor evidence="1">
        <name>FMN</name>
        <dbReference type="ChEBI" id="CHEBI:58210"/>
    </cofactor>
</comment>
<dbReference type="SMART" id="SM00903">
    <property type="entry name" value="Flavin_Reduct"/>
    <property type="match status" value="1"/>
</dbReference>
<evidence type="ECO:0000256" key="4">
    <source>
        <dbReference type="ARBA" id="ARBA00038054"/>
    </source>
</evidence>
<comment type="similarity">
    <text evidence="4">Belongs to the flavoredoxin family.</text>
</comment>
<sequence>MFLDFSQVDPRQAYSWLASAVIPRPVAWVSTVSAAGVSNLAPFSFFQMITGKPPTVMISPLVQRDGSIKDTVRNVQETGQLVVNLVSFDMADAMNETSFSYDADVSEFERCGIASAPSTLVLPARVANAPVSLECELASCTPYPADAPSCHIVLGRVLAAHFDESILNDKQLPDPVKLNLLARMGGDWYGRTRSDANFELSRPRGWAK</sequence>
<evidence type="ECO:0000256" key="2">
    <source>
        <dbReference type="ARBA" id="ARBA00022630"/>
    </source>
</evidence>
<dbReference type="Gene3D" id="2.30.110.10">
    <property type="entry name" value="Electron Transport, Fmn-binding Protein, Chain A"/>
    <property type="match status" value="1"/>
</dbReference>
<dbReference type="InterPro" id="IPR012349">
    <property type="entry name" value="Split_barrel_FMN-bd"/>
</dbReference>
<evidence type="ECO:0000256" key="3">
    <source>
        <dbReference type="ARBA" id="ARBA00022643"/>
    </source>
</evidence>
<evidence type="ECO:0000313" key="7">
    <source>
        <dbReference type="Proteomes" id="UP000063429"/>
    </source>
</evidence>
<evidence type="ECO:0000259" key="5">
    <source>
        <dbReference type="SMART" id="SM00903"/>
    </source>
</evidence>
<dbReference type="EMBL" id="CP011409">
    <property type="protein sequence ID" value="AKZ64457.1"/>
    <property type="molecule type" value="Genomic_DNA"/>
</dbReference>
<dbReference type="SUPFAM" id="SSF50475">
    <property type="entry name" value="FMN-binding split barrel"/>
    <property type="match status" value="1"/>
</dbReference>
<proteinExistence type="inferred from homology"/>
<evidence type="ECO:0000256" key="1">
    <source>
        <dbReference type="ARBA" id="ARBA00001917"/>
    </source>
</evidence>
<keyword evidence="2" id="KW-0285">Flavoprotein</keyword>
<dbReference type="Pfam" id="PF01613">
    <property type="entry name" value="Flavin_Reduct"/>
    <property type="match status" value="1"/>
</dbReference>
<name>A0ABN4I1S9_9BURK</name>
<dbReference type="Proteomes" id="UP000063429">
    <property type="component" value="Chromosome"/>
</dbReference>
<organism evidence="6 7">
    <name type="scientific">Herbaspirillum hiltneri N3</name>
    <dbReference type="NCBI Taxonomy" id="1262470"/>
    <lineage>
        <taxon>Bacteria</taxon>
        <taxon>Pseudomonadati</taxon>
        <taxon>Pseudomonadota</taxon>
        <taxon>Betaproteobacteria</taxon>
        <taxon>Burkholderiales</taxon>
        <taxon>Oxalobacteraceae</taxon>
        <taxon>Herbaspirillum</taxon>
    </lineage>
</organism>
<dbReference type="PANTHER" id="PTHR33798:SF5">
    <property type="entry name" value="FLAVIN REDUCTASE LIKE DOMAIN-CONTAINING PROTEIN"/>
    <property type="match status" value="1"/>
</dbReference>